<protein>
    <submittedName>
        <fullName evidence="1">Uncharacterized protein</fullName>
    </submittedName>
</protein>
<dbReference type="AlphaFoldDB" id="A0A814BDJ5"/>
<dbReference type="Proteomes" id="UP000663877">
    <property type="component" value="Unassembled WGS sequence"/>
</dbReference>
<dbReference type="Proteomes" id="UP000663832">
    <property type="component" value="Unassembled WGS sequence"/>
</dbReference>
<keyword evidence="3" id="KW-1185">Reference proteome</keyword>
<comment type="caution">
    <text evidence="1">The sequence shown here is derived from an EMBL/GenBank/DDBJ whole genome shotgun (WGS) entry which is preliminary data.</text>
</comment>
<evidence type="ECO:0000313" key="1">
    <source>
        <dbReference type="EMBL" id="CAF0925229.1"/>
    </source>
</evidence>
<evidence type="ECO:0000313" key="3">
    <source>
        <dbReference type="Proteomes" id="UP000663832"/>
    </source>
</evidence>
<dbReference type="EMBL" id="CAJNOI010000044">
    <property type="protein sequence ID" value="CAF0925229.1"/>
    <property type="molecule type" value="Genomic_DNA"/>
</dbReference>
<name>A0A814BDJ5_9BILA</name>
<organism evidence="1 4">
    <name type="scientific">Adineta steineri</name>
    <dbReference type="NCBI Taxonomy" id="433720"/>
    <lineage>
        <taxon>Eukaryota</taxon>
        <taxon>Metazoa</taxon>
        <taxon>Spiralia</taxon>
        <taxon>Gnathifera</taxon>
        <taxon>Rotifera</taxon>
        <taxon>Eurotatoria</taxon>
        <taxon>Bdelloidea</taxon>
        <taxon>Adinetida</taxon>
        <taxon>Adinetidae</taxon>
        <taxon>Adineta</taxon>
    </lineage>
</organism>
<sequence length="76" mass="8873">MESYDLGISIRIATLLGVRIQRGIGVSVGAQFNTDIQHYKYRFWSSYSLRYLSTSECPSFVLHVHVRFSFHSPWYP</sequence>
<proteinExistence type="predicted"/>
<evidence type="ECO:0000313" key="2">
    <source>
        <dbReference type="EMBL" id="CAF1263678.1"/>
    </source>
</evidence>
<reference evidence="1" key="1">
    <citation type="submission" date="2021-02" db="EMBL/GenBank/DDBJ databases">
        <authorList>
            <person name="Nowell W R."/>
        </authorList>
    </citation>
    <scope>NUCLEOTIDE SEQUENCE</scope>
</reference>
<accession>A0A814BDJ5</accession>
<evidence type="ECO:0000313" key="4">
    <source>
        <dbReference type="Proteomes" id="UP000663877"/>
    </source>
</evidence>
<dbReference type="EMBL" id="CAJNOM010000233">
    <property type="protein sequence ID" value="CAF1263678.1"/>
    <property type="molecule type" value="Genomic_DNA"/>
</dbReference>
<gene>
    <name evidence="1" type="ORF">BJG266_LOCUS11759</name>
    <name evidence="2" type="ORF">QVE165_LOCUS29195</name>
</gene>